<evidence type="ECO:0000313" key="1">
    <source>
        <dbReference type="EMBL" id="OOG22024.1"/>
    </source>
</evidence>
<proteinExistence type="predicted"/>
<dbReference type="OrthoDB" id="1431437at2"/>
<evidence type="ECO:0008006" key="3">
    <source>
        <dbReference type="Google" id="ProtNLM"/>
    </source>
</evidence>
<dbReference type="GO" id="GO:0006790">
    <property type="term" value="P:sulfur compound metabolic process"/>
    <property type="evidence" value="ECO:0007669"/>
    <property type="project" value="TreeGrafter"/>
</dbReference>
<dbReference type="PANTHER" id="PTHR10704">
    <property type="entry name" value="CARBOHYDRATE SULFOTRANSFERASE"/>
    <property type="match status" value="1"/>
</dbReference>
<dbReference type="Gene3D" id="3.40.50.300">
    <property type="entry name" value="P-loop containing nucleotide triphosphate hydrolases"/>
    <property type="match status" value="1"/>
</dbReference>
<name>A0A1V3NAG7_9GAMM</name>
<dbReference type="GO" id="GO:0001517">
    <property type="term" value="F:N-acetylglucosamine 6-O-sulfotransferase activity"/>
    <property type="evidence" value="ECO:0007669"/>
    <property type="project" value="TreeGrafter"/>
</dbReference>
<sequence>MRYEGENLILLFGLPRSGTTWVAKMFDSHPDVVYRHEPEAVDRIEGVPPFIKEKDYSRYETALREYAQGLVRMSNPRVMGKRPFLPKSYLGPVRFRLHTASILLSTVAAQISLRLPVYNPAKRLPPERIRVVWKSVSGIGRLPALLHALPKARAVLIMRHPAGFVASQIRGLKSRVFGDAPPLTGKTGTLRQRIRDEVQRRYGLTDQDIANLTVEERFTWRWVIDHDQALERLASVQRCTPVWYEDLCLDPVTGYRHLFELTGLTWGPHTERFLSATTDQHDDGYYSVYKNPVEVAYRWQNELSPDAIRSICAILKLTSVAAPRLLPLDATDTRESQSASNPVQ</sequence>
<dbReference type="InterPro" id="IPR051135">
    <property type="entry name" value="Gal/GlcNAc/GalNAc_ST"/>
</dbReference>
<dbReference type="GO" id="GO:0006044">
    <property type="term" value="P:N-acetylglucosamine metabolic process"/>
    <property type="evidence" value="ECO:0007669"/>
    <property type="project" value="TreeGrafter"/>
</dbReference>
<dbReference type="InterPro" id="IPR027417">
    <property type="entry name" value="P-loop_NTPase"/>
</dbReference>
<comment type="caution">
    <text evidence="1">The sequence shown here is derived from an EMBL/GenBank/DDBJ whole genome shotgun (WGS) entry which is preliminary data.</text>
</comment>
<gene>
    <name evidence="1" type="ORF">B1C78_15545</name>
</gene>
<protein>
    <recommendedName>
        <fullName evidence="3">Sulfotransferase family protein</fullName>
    </recommendedName>
</protein>
<organism evidence="1 2">
    <name type="scientific">Thioalkalivibrio denitrificans</name>
    <dbReference type="NCBI Taxonomy" id="108003"/>
    <lineage>
        <taxon>Bacteria</taxon>
        <taxon>Pseudomonadati</taxon>
        <taxon>Pseudomonadota</taxon>
        <taxon>Gammaproteobacteria</taxon>
        <taxon>Chromatiales</taxon>
        <taxon>Ectothiorhodospiraceae</taxon>
        <taxon>Thioalkalivibrio</taxon>
    </lineage>
</organism>
<accession>A0A1V3NAG7</accession>
<keyword evidence="2" id="KW-1185">Reference proteome</keyword>
<dbReference type="EMBL" id="MVBK01000111">
    <property type="protein sequence ID" value="OOG22024.1"/>
    <property type="molecule type" value="Genomic_DNA"/>
</dbReference>
<dbReference type="Proteomes" id="UP000189462">
    <property type="component" value="Unassembled WGS sequence"/>
</dbReference>
<dbReference type="STRING" id="108003.B1C78_15545"/>
<dbReference type="PANTHER" id="PTHR10704:SF44">
    <property type="entry name" value="LD35051P-RELATED"/>
    <property type="match status" value="1"/>
</dbReference>
<dbReference type="AlphaFoldDB" id="A0A1V3NAG7"/>
<dbReference type="SUPFAM" id="SSF52540">
    <property type="entry name" value="P-loop containing nucleoside triphosphate hydrolases"/>
    <property type="match status" value="1"/>
</dbReference>
<dbReference type="Pfam" id="PF13469">
    <property type="entry name" value="Sulfotransfer_3"/>
    <property type="match status" value="1"/>
</dbReference>
<dbReference type="RefSeq" id="WP_077280070.1">
    <property type="nucleotide sequence ID" value="NZ_MVBK01000111.1"/>
</dbReference>
<evidence type="ECO:0000313" key="2">
    <source>
        <dbReference type="Proteomes" id="UP000189462"/>
    </source>
</evidence>
<reference evidence="1 2" key="1">
    <citation type="submission" date="2017-02" db="EMBL/GenBank/DDBJ databases">
        <title>Genomic diversity within the haloalkaliphilic genus Thioalkalivibrio.</title>
        <authorList>
            <person name="Ahn A.-C."/>
            <person name="Meier-Kolthoff J."/>
            <person name="Overmars L."/>
            <person name="Richter M."/>
            <person name="Woyke T."/>
            <person name="Sorokin D.Y."/>
            <person name="Muyzer G."/>
        </authorList>
    </citation>
    <scope>NUCLEOTIDE SEQUENCE [LARGE SCALE GENOMIC DNA]</scope>
    <source>
        <strain evidence="1 2">ALJD</strain>
    </source>
</reference>